<feature type="domain" description="Glycoside hydrolase family 9" evidence="9">
    <location>
        <begin position="119"/>
        <end position="569"/>
    </location>
</feature>
<sequence>MSNTRIIISLFCLLTSFGAKAQTIEVNQVGYQINAPKIAAVLNSTNGTKFFITNISGTDTLFSAQLQPARNDVYANNIPVQLADFSAFQQSGTFQLIVPGAINKPQIIIQSLPFYTVGKAVLKGYYYQRASMPLLPQYAGVWARPAGHPDNAVLIHESAATNERPAGSTIATPGGWYDAGDYNKYVVNSGITMYTLLSAYAHYATYFDTLTTNIPETGNGLPDIINELLYNLRWMLTMQDTDGGVYHKCTNAAFDGMVMPNAATQPRYVIEKTTAATLDFAAVMAQAARIFAKWQNNRLPHLADSCKQAAVKAWQWAEQHPNLDYNQTSMNAKFKPAVTTGAYGDTHLIDEWFWAAAELAITTKDKPYINWLLQYKVPVAVIPSWNQVAALGMFSLLNHANQLSASLQPLIQNCKLQAIEVANYLLQHGNMAMHTVMGQSNNDFIWGGNAVAANQGMWLLQVFQLTGERRYLNGALSNADYLLGRNATGYCYITGFGTKSPMHPHHRPSIADGIQAPVPGLLVGGPNPARQDGQIYPNNYPETAYTDNDKAYAANEIAINWNAPAVFLLNGLNYWALQKAW</sequence>
<evidence type="ECO:0000256" key="2">
    <source>
        <dbReference type="ARBA" id="ARBA00022801"/>
    </source>
</evidence>
<dbReference type="Pfam" id="PF00759">
    <property type="entry name" value="Glyco_hydro_9"/>
    <property type="match status" value="1"/>
</dbReference>
<feature type="domain" description="Cellulase Ig-like" evidence="10">
    <location>
        <begin position="21"/>
        <end position="100"/>
    </location>
</feature>
<evidence type="ECO:0000256" key="4">
    <source>
        <dbReference type="ARBA" id="ARBA00023295"/>
    </source>
</evidence>
<dbReference type="InterPro" id="IPR013783">
    <property type="entry name" value="Ig-like_fold"/>
</dbReference>
<keyword evidence="12" id="KW-1185">Reference proteome</keyword>
<dbReference type="Gene3D" id="2.60.40.10">
    <property type="entry name" value="Immunoglobulins"/>
    <property type="match status" value="1"/>
</dbReference>
<dbReference type="CDD" id="cd02850">
    <property type="entry name" value="E_set_Cellulase_N"/>
    <property type="match status" value="1"/>
</dbReference>
<dbReference type="GO" id="GO:0008810">
    <property type="term" value="F:cellulase activity"/>
    <property type="evidence" value="ECO:0007669"/>
    <property type="project" value="UniProtKB-EC"/>
</dbReference>
<dbReference type="Proteomes" id="UP000249720">
    <property type="component" value="Unassembled WGS sequence"/>
</dbReference>
<evidence type="ECO:0000256" key="8">
    <source>
        <dbReference type="RuleBase" id="RU361166"/>
    </source>
</evidence>
<feature type="chain" id="PRO_5015800811" description="Endoglucanase" evidence="8">
    <location>
        <begin position="22"/>
        <end position="581"/>
    </location>
</feature>
<keyword evidence="8" id="KW-0136">Cellulose degradation</keyword>
<evidence type="ECO:0000256" key="5">
    <source>
        <dbReference type="ARBA" id="ARBA00023326"/>
    </source>
</evidence>
<evidence type="ECO:0000256" key="3">
    <source>
        <dbReference type="ARBA" id="ARBA00023277"/>
    </source>
</evidence>
<comment type="caution">
    <text evidence="11">The sequence shown here is derived from an EMBL/GenBank/DDBJ whole genome shotgun (WGS) entry which is preliminary data.</text>
</comment>
<keyword evidence="8" id="KW-0732">Signal</keyword>
<dbReference type="Pfam" id="PF02927">
    <property type="entry name" value="CelD_N"/>
    <property type="match status" value="1"/>
</dbReference>
<dbReference type="PROSITE" id="PS00592">
    <property type="entry name" value="GH9_2"/>
    <property type="match status" value="1"/>
</dbReference>
<evidence type="ECO:0000256" key="1">
    <source>
        <dbReference type="ARBA" id="ARBA00007072"/>
    </source>
</evidence>
<reference evidence="11 12" key="1">
    <citation type="submission" date="2018-06" db="EMBL/GenBank/DDBJ databases">
        <title>Genomic Encyclopedia of Archaeal and Bacterial Type Strains, Phase II (KMG-II): from individual species to whole genera.</title>
        <authorList>
            <person name="Goeker M."/>
        </authorList>
    </citation>
    <scope>NUCLEOTIDE SEQUENCE [LARGE SCALE GENOMIC DNA]</scope>
    <source>
        <strain evidence="11 12">DSM 23241</strain>
    </source>
</reference>
<gene>
    <name evidence="11" type="ORF">LX80_01028</name>
</gene>
<dbReference type="InterPro" id="IPR004197">
    <property type="entry name" value="Cellulase_Ig-like"/>
</dbReference>
<dbReference type="AlphaFoldDB" id="A0A2W7S1F2"/>
<feature type="active site" evidence="7">
    <location>
        <position position="547"/>
    </location>
</feature>
<feature type="active site" evidence="6">
    <location>
        <position position="505"/>
    </location>
</feature>
<dbReference type="InterPro" id="IPR014756">
    <property type="entry name" value="Ig_E-set"/>
</dbReference>
<evidence type="ECO:0000313" key="11">
    <source>
        <dbReference type="EMBL" id="PZX64826.1"/>
    </source>
</evidence>
<dbReference type="InterPro" id="IPR001701">
    <property type="entry name" value="Glyco_hydro_9"/>
</dbReference>
<comment type="similarity">
    <text evidence="1 6 8">Belongs to the glycosyl hydrolase 9 (cellulase E) family.</text>
</comment>
<dbReference type="Gene3D" id="1.50.10.10">
    <property type="match status" value="1"/>
</dbReference>
<evidence type="ECO:0000259" key="9">
    <source>
        <dbReference type="Pfam" id="PF00759"/>
    </source>
</evidence>
<comment type="catalytic activity">
    <reaction evidence="8">
        <text>Endohydrolysis of (1-&gt;4)-beta-D-glucosidic linkages in cellulose, lichenin and cereal beta-D-glucans.</text>
        <dbReference type="EC" id="3.2.1.4"/>
    </reaction>
</comment>
<dbReference type="PROSITE" id="PS00698">
    <property type="entry name" value="GH9_3"/>
    <property type="match status" value="1"/>
</dbReference>
<dbReference type="SUPFAM" id="SSF81296">
    <property type="entry name" value="E set domains"/>
    <property type="match status" value="1"/>
</dbReference>
<dbReference type="PANTHER" id="PTHR22298">
    <property type="entry name" value="ENDO-1,4-BETA-GLUCANASE"/>
    <property type="match status" value="1"/>
</dbReference>
<feature type="signal peptide" evidence="8">
    <location>
        <begin position="1"/>
        <end position="21"/>
    </location>
</feature>
<keyword evidence="4 6" id="KW-0326">Glycosidase</keyword>
<feature type="active site" evidence="7">
    <location>
        <position position="556"/>
    </location>
</feature>
<evidence type="ECO:0000259" key="10">
    <source>
        <dbReference type="Pfam" id="PF02927"/>
    </source>
</evidence>
<dbReference type="OrthoDB" id="9808897at2"/>
<dbReference type="EMBL" id="QKZV01000002">
    <property type="protein sequence ID" value="PZX64826.1"/>
    <property type="molecule type" value="Genomic_DNA"/>
</dbReference>
<dbReference type="SUPFAM" id="SSF48208">
    <property type="entry name" value="Six-hairpin glycosidases"/>
    <property type="match status" value="1"/>
</dbReference>
<evidence type="ECO:0000256" key="7">
    <source>
        <dbReference type="PROSITE-ProRule" id="PRU10060"/>
    </source>
</evidence>
<evidence type="ECO:0000313" key="12">
    <source>
        <dbReference type="Proteomes" id="UP000249720"/>
    </source>
</evidence>
<dbReference type="InterPro" id="IPR033126">
    <property type="entry name" value="Glyco_hydro_9_Asp/Glu_AS"/>
</dbReference>
<keyword evidence="3 6" id="KW-0119">Carbohydrate metabolism</keyword>
<dbReference type="RefSeq" id="WP_111293961.1">
    <property type="nucleotide sequence ID" value="NZ_QKZV01000002.1"/>
</dbReference>
<dbReference type="InterPro" id="IPR012341">
    <property type="entry name" value="6hp_glycosidase-like_sf"/>
</dbReference>
<accession>A0A2W7S1F2</accession>
<keyword evidence="5 6" id="KW-0624">Polysaccharide degradation</keyword>
<protein>
    <recommendedName>
        <fullName evidence="8">Endoglucanase</fullName>
        <ecNumber evidence="8">3.2.1.4</ecNumber>
    </recommendedName>
</protein>
<dbReference type="InterPro" id="IPR008928">
    <property type="entry name" value="6-hairpin_glycosidase_sf"/>
</dbReference>
<organism evidence="11 12">
    <name type="scientific">Hydrotalea sandarakina</name>
    <dbReference type="NCBI Taxonomy" id="1004304"/>
    <lineage>
        <taxon>Bacteria</taxon>
        <taxon>Pseudomonadati</taxon>
        <taxon>Bacteroidota</taxon>
        <taxon>Chitinophagia</taxon>
        <taxon>Chitinophagales</taxon>
        <taxon>Chitinophagaceae</taxon>
        <taxon>Hydrotalea</taxon>
    </lineage>
</organism>
<dbReference type="EC" id="3.2.1.4" evidence="8"/>
<evidence type="ECO:0000256" key="6">
    <source>
        <dbReference type="PROSITE-ProRule" id="PRU10059"/>
    </source>
</evidence>
<dbReference type="GO" id="GO:0030245">
    <property type="term" value="P:cellulose catabolic process"/>
    <property type="evidence" value="ECO:0007669"/>
    <property type="project" value="UniProtKB-KW"/>
</dbReference>
<name>A0A2W7S1F2_9BACT</name>
<proteinExistence type="inferred from homology"/>
<dbReference type="InterPro" id="IPR018221">
    <property type="entry name" value="Glyco_hydro_9_His_AS"/>
</dbReference>
<keyword evidence="2 6" id="KW-0378">Hydrolase</keyword>